<sequence length="301" mass="33646">MFTKLWQTKASHSIGVYFRPDMIAVVVMNKSGLQQLHTKPITSSELWPQALAEIVSKNQLKKGRVYGVLSQHFYQQLQIERPNVADDELTQSLPFAIKELVSEPLHELVLDYYQVPAVPMMAERLNVIYSQKSVIKRVVKSVAEAGLTLEHIGIEELALANLLTAQAETQMLIYQHSADDVRISVVRDNALYFSRHLRGFQSLCQQAQQMDTFLLEGLGLELQRSLDYVVAQLKIADVNRIKLSLPSPYANEIAEQIGETLGRKVIAIPMPDTPEQGDALPAMAAIPFIGQINLVADEVAE</sequence>
<dbReference type="InterPro" id="IPR050696">
    <property type="entry name" value="FtsA/MreB"/>
</dbReference>
<dbReference type="PANTHER" id="PTHR32432:SF3">
    <property type="entry name" value="ETHANOLAMINE UTILIZATION PROTEIN EUTJ"/>
    <property type="match status" value="1"/>
</dbReference>
<name>A0ABS8WEN9_9GAMM</name>
<proteinExistence type="predicted"/>
<dbReference type="Proteomes" id="UP001201273">
    <property type="component" value="Unassembled WGS sequence"/>
</dbReference>
<comment type="caution">
    <text evidence="1">The sequence shown here is derived from an EMBL/GenBank/DDBJ whole genome shotgun (WGS) entry which is preliminary data.</text>
</comment>
<dbReference type="PANTHER" id="PTHR32432">
    <property type="entry name" value="CELL DIVISION PROTEIN FTSA-RELATED"/>
    <property type="match status" value="1"/>
</dbReference>
<gene>
    <name evidence="1" type="ORF">K6Y31_14545</name>
</gene>
<organism evidence="1 2">
    <name type="scientific">Motilimonas cestriensis</name>
    <dbReference type="NCBI Taxonomy" id="2742685"/>
    <lineage>
        <taxon>Bacteria</taxon>
        <taxon>Pseudomonadati</taxon>
        <taxon>Pseudomonadota</taxon>
        <taxon>Gammaproteobacteria</taxon>
        <taxon>Alteromonadales</taxon>
        <taxon>Alteromonadales genera incertae sedis</taxon>
        <taxon>Motilimonas</taxon>
    </lineage>
</organism>
<dbReference type="SUPFAM" id="SSF53067">
    <property type="entry name" value="Actin-like ATPase domain"/>
    <property type="match status" value="1"/>
</dbReference>
<keyword evidence="2" id="KW-1185">Reference proteome</keyword>
<dbReference type="Gene3D" id="3.30.1490.300">
    <property type="match status" value="1"/>
</dbReference>
<dbReference type="RefSeq" id="WP_233053692.1">
    <property type="nucleotide sequence ID" value="NZ_JAIMJA010000015.1"/>
</dbReference>
<evidence type="ECO:0000313" key="2">
    <source>
        <dbReference type="Proteomes" id="UP001201273"/>
    </source>
</evidence>
<reference evidence="1 2" key="1">
    <citation type="journal article" date="2022" name="Environ. Microbiol. Rep.">
        <title>Eco-phylogenetic analyses reveal divergent evolution of vitamin B12 metabolism in the marine bacterial family 'Psychromonadaceae'.</title>
        <authorList>
            <person name="Jin X."/>
            <person name="Yang Y."/>
            <person name="Cao H."/>
            <person name="Gao B."/>
            <person name="Zhao Z."/>
        </authorList>
    </citation>
    <scope>NUCLEOTIDE SEQUENCE [LARGE SCALE GENOMIC DNA]</scope>
    <source>
        <strain evidence="1 2">MKS20</strain>
    </source>
</reference>
<dbReference type="InterPro" id="IPR043129">
    <property type="entry name" value="ATPase_NBD"/>
</dbReference>
<dbReference type="Gene3D" id="3.30.420.40">
    <property type="match status" value="2"/>
</dbReference>
<protein>
    <submittedName>
        <fullName evidence="1">Biogenesis protein MshI</fullName>
    </submittedName>
</protein>
<evidence type="ECO:0000313" key="1">
    <source>
        <dbReference type="EMBL" id="MCE2596029.1"/>
    </source>
</evidence>
<dbReference type="EMBL" id="JAIMJA010000015">
    <property type="protein sequence ID" value="MCE2596029.1"/>
    <property type="molecule type" value="Genomic_DNA"/>
</dbReference>
<accession>A0ABS8WEN9</accession>